<dbReference type="GO" id="GO:0046872">
    <property type="term" value="F:metal ion binding"/>
    <property type="evidence" value="ECO:0007669"/>
    <property type="project" value="UniProtKB-KW"/>
</dbReference>
<dbReference type="Gene3D" id="3.40.190.170">
    <property type="entry name" value="Bacterial extracellular solute-binding protein, family 7"/>
    <property type="match status" value="1"/>
</dbReference>
<dbReference type="Proteomes" id="UP000253226">
    <property type="component" value="Unassembled WGS sequence"/>
</dbReference>
<dbReference type="PANTHER" id="PTHR33376:SF5">
    <property type="entry name" value="EXTRACYTOPLASMIC SOLUTE RECEPTOR PROTEIN"/>
    <property type="match status" value="1"/>
</dbReference>
<evidence type="ECO:0000256" key="3">
    <source>
        <dbReference type="SAM" id="SignalP"/>
    </source>
</evidence>
<dbReference type="PROSITE" id="PS51318">
    <property type="entry name" value="TAT"/>
    <property type="match status" value="1"/>
</dbReference>
<evidence type="ECO:0000313" key="4">
    <source>
        <dbReference type="EMBL" id="RCK36330.1"/>
    </source>
</evidence>
<dbReference type="InterPro" id="IPR006311">
    <property type="entry name" value="TAT_signal"/>
</dbReference>
<dbReference type="SUPFAM" id="SSF53850">
    <property type="entry name" value="Periplasmic binding protein-like II"/>
    <property type="match status" value="1"/>
</dbReference>
<comment type="caution">
    <text evidence="4">The sequence shown here is derived from an EMBL/GenBank/DDBJ whole genome shotgun (WGS) entry which is preliminary data.</text>
</comment>
<gene>
    <name evidence="4" type="ORF">TH19_13755</name>
</gene>
<feature type="binding site" evidence="2">
    <location>
        <position position="216"/>
    </location>
    <ligand>
        <name>Na(+)</name>
        <dbReference type="ChEBI" id="CHEBI:29101"/>
    </ligand>
</feature>
<reference evidence="4 5" key="1">
    <citation type="submission" date="2014-07" db="EMBL/GenBank/DDBJ databases">
        <title>Draft genome sequence of Thalassospira profundimaris 35.</title>
        <authorList>
            <person name="Lai Q."/>
            <person name="Shao Z."/>
        </authorList>
    </citation>
    <scope>NUCLEOTIDE SEQUENCE [LARGE SCALE GENOMIC DNA]</scope>
    <source>
        <strain evidence="4 5">35</strain>
    </source>
</reference>
<feature type="binding site" evidence="2">
    <location>
        <position position="241"/>
    </location>
    <ligand>
        <name>substrate</name>
    </ligand>
</feature>
<dbReference type="EMBL" id="JPWF01000008">
    <property type="protein sequence ID" value="RCK36330.1"/>
    <property type="molecule type" value="Genomic_DNA"/>
</dbReference>
<feature type="binding site" evidence="2">
    <location>
        <position position="215"/>
    </location>
    <ligand>
        <name>substrate</name>
    </ligand>
</feature>
<dbReference type="InterPro" id="IPR026289">
    <property type="entry name" value="SBP_TakP-like"/>
</dbReference>
<dbReference type="GO" id="GO:0055085">
    <property type="term" value="P:transmembrane transport"/>
    <property type="evidence" value="ECO:0007669"/>
    <property type="project" value="InterPro"/>
</dbReference>
<dbReference type="OrthoDB" id="9780733at2"/>
<organism evidence="4 5">
    <name type="scientific">Thalassospira profundimaris</name>
    <dbReference type="NCBI Taxonomy" id="502049"/>
    <lineage>
        <taxon>Bacteria</taxon>
        <taxon>Pseudomonadati</taxon>
        <taxon>Pseudomonadota</taxon>
        <taxon>Alphaproteobacteria</taxon>
        <taxon>Rhodospirillales</taxon>
        <taxon>Thalassospiraceae</taxon>
        <taxon>Thalassospira</taxon>
    </lineage>
</organism>
<keyword evidence="2" id="KW-0479">Metal-binding</keyword>
<dbReference type="PIRSF" id="PIRSF039026">
    <property type="entry name" value="SiaP"/>
    <property type="match status" value="1"/>
</dbReference>
<dbReference type="Pfam" id="PF03480">
    <property type="entry name" value="DctP"/>
    <property type="match status" value="1"/>
</dbReference>
<dbReference type="InterPro" id="IPR038404">
    <property type="entry name" value="TRAP_DctP_sf"/>
</dbReference>
<feature type="chain" id="PRO_5016661220" evidence="3">
    <location>
        <begin position="30"/>
        <end position="367"/>
    </location>
</feature>
<name>A0A367W7B8_9PROT</name>
<dbReference type="CDD" id="cd13604">
    <property type="entry name" value="PBP2_TRAP_ketoacid_lactate_like"/>
    <property type="match status" value="1"/>
</dbReference>
<dbReference type="Gene3D" id="3.40.190.10">
    <property type="entry name" value="Periplasmic binding protein-like II"/>
    <property type="match status" value="1"/>
</dbReference>
<dbReference type="RefSeq" id="WP_114102850.1">
    <property type="nucleotide sequence ID" value="NZ_JPWF01000008.1"/>
</dbReference>
<evidence type="ECO:0000256" key="2">
    <source>
        <dbReference type="PIRSR" id="PIRSR039026-2"/>
    </source>
</evidence>
<protein>
    <submittedName>
        <fullName evidence="4">ABC transporter substrate-binding protein</fullName>
    </submittedName>
</protein>
<dbReference type="PANTHER" id="PTHR33376">
    <property type="match status" value="1"/>
</dbReference>
<dbReference type="AlphaFoldDB" id="A0A367W7B8"/>
<accession>A0A367W7B8</accession>
<proteinExistence type="predicted"/>
<evidence type="ECO:0000313" key="5">
    <source>
        <dbReference type="Proteomes" id="UP000253226"/>
    </source>
</evidence>
<dbReference type="InterPro" id="IPR018389">
    <property type="entry name" value="DctP_fam"/>
</dbReference>
<dbReference type="NCBIfam" id="NF037995">
    <property type="entry name" value="TRAP_S1"/>
    <property type="match status" value="1"/>
</dbReference>
<dbReference type="GO" id="GO:0031317">
    <property type="term" value="C:tripartite ATP-independent periplasmic transporter complex"/>
    <property type="evidence" value="ECO:0007669"/>
    <property type="project" value="InterPro"/>
</dbReference>
<evidence type="ECO:0000256" key="1">
    <source>
        <dbReference type="ARBA" id="ARBA00022729"/>
    </source>
</evidence>
<sequence length="367" mass="39671">MKRRQFLSGAAVVGATAAAASTFAKPAIAQDKREWRMVTTWPKNYPGLGTGAELLAKYITEASEGRLTVKVFGAGEIVPAFESIEAVGTGAVEMGHGAPYYWKGKVPATEFIASMPFGLTAQEQNAWFYYFGGQELADKAYAELNCKFFASGNTAATMGGWYNKEINSIADFNGLKIRIPGLGGEVLKAAGSNVVNLPGGELAPALQTGSIDAVDWVGPYNDLAFGLYKSAKYYVHPGWYEPATVLDNFINLDAWNELPADLKAIVEAANKAVNVMVMSEFTARNNDALKTLIEKHNVQLKRLSDDTIKGLGKLTGEVLSDVAARDPLAKEVFDSLIKFRTQSVAWSKISEGGFMEARAMDYAFPTS</sequence>
<keyword evidence="1 3" id="KW-0732">Signal</keyword>
<feature type="signal peptide" evidence="3">
    <location>
        <begin position="1"/>
        <end position="29"/>
    </location>
</feature>